<protein>
    <submittedName>
        <fullName evidence="1">Uncharacterized protein</fullName>
    </submittedName>
</protein>
<feature type="non-terminal residue" evidence="1">
    <location>
        <position position="1"/>
    </location>
</feature>
<name>U2LP68_9FIRM</name>
<dbReference type="AlphaFoldDB" id="U2LP68"/>
<evidence type="ECO:0000313" key="2">
    <source>
        <dbReference type="Proteomes" id="UP000016662"/>
    </source>
</evidence>
<gene>
    <name evidence="1" type="ORF">RUMCAL_03050</name>
</gene>
<accession>U2LP68</accession>
<dbReference type="HOGENOM" id="CLU_3177505_0_0_9"/>
<reference evidence="1 2" key="1">
    <citation type="submission" date="2013-07" db="EMBL/GenBank/DDBJ databases">
        <authorList>
            <person name="Weinstock G."/>
            <person name="Sodergren E."/>
            <person name="Wylie T."/>
            <person name="Fulton L."/>
            <person name="Fulton R."/>
            <person name="Fronick C."/>
            <person name="O'Laughlin M."/>
            <person name="Godfrey J."/>
            <person name="Miner T."/>
            <person name="Herter B."/>
            <person name="Appelbaum E."/>
            <person name="Cordes M."/>
            <person name="Lek S."/>
            <person name="Wollam A."/>
            <person name="Pepin K.H."/>
            <person name="Palsikar V.B."/>
            <person name="Mitreva M."/>
            <person name="Wilson R.K."/>
        </authorList>
    </citation>
    <scope>NUCLEOTIDE SEQUENCE [LARGE SCALE GENOMIC DNA]</scope>
    <source>
        <strain evidence="1 2">ATCC 27760</strain>
    </source>
</reference>
<dbReference type="EMBL" id="AWVF01000397">
    <property type="protein sequence ID" value="ERJ88928.1"/>
    <property type="molecule type" value="Genomic_DNA"/>
</dbReference>
<dbReference type="Proteomes" id="UP000016662">
    <property type="component" value="Unassembled WGS sequence"/>
</dbReference>
<organism evidence="1 2">
    <name type="scientific">Ruminococcus callidus ATCC 27760</name>
    <dbReference type="NCBI Taxonomy" id="411473"/>
    <lineage>
        <taxon>Bacteria</taxon>
        <taxon>Bacillati</taxon>
        <taxon>Bacillota</taxon>
        <taxon>Clostridia</taxon>
        <taxon>Eubacteriales</taxon>
        <taxon>Oscillospiraceae</taxon>
        <taxon>Ruminococcus</taxon>
    </lineage>
</organism>
<proteinExistence type="predicted"/>
<sequence length="46" mass="5020">SLIVNFLQTGVPSHARNLDFKGGINPKNMQQAETYAVSAIFLSKGR</sequence>
<evidence type="ECO:0000313" key="1">
    <source>
        <dbReference type="EMBL" id="ERJ88928.1"/>
    </source>
</evidence>
<comment type="caution">
    <text evidence="1">The sequence shown here is derived from an EMBL/GenBank/DDBJ whole genome shotgun (WGS) entry which is preliminary data.</text>
</comment>
<keyword evidence="2" id="KW-1185">Reference proteome</keyword>